<dbReference type="PRINTS" id="PR00506">
    <property type="entry name" value="D21N6MTFRASE"/>
</dbReference>
<dbReference type="PANTHER" id="PTHR13370">
    <property type="entry name" value="RNA METHYLASE-RELATED"/>
    <property type="match status" value="1"/>
</dbReference>
<proteinExistence type="inferred from homology"/>
<dbReference type="GO" id="GO:0032259">
    <property type="term" value="P:methylation"/>
    <property type="evidence" value="ECO:0007669"/>
    <property type="project" value="UniProtKB-KW"/>
</dbReference>
<organism evidence="8 9">
    <name type="scientific">Vibrio anguillarum</name>
    <name type="common">Listonella anguillarum</name>
    <dbReference type="NCBI Taxonomy" id="55601"/>
    <lineage>
        <taxon>Bacteria</taxon>
        <taxon>Pseudomonadati</taxon>
        <taxon>Pseudomonadota</taxon>
        <taxon>Gammaproteobacteria</taxon>
        <taxon>Vibrionales</taxon>
        <taxon>Vibrionaceae</taxon>
        <taxon>Vibrio</taxon>
    </lineage>
</organism>
<evidence type="ECO:0000313" key="9">
    <source>
        <dbReference type="Proteomes" id="UP000078309"/>
    </source>
</evidence>
<dbReference type="PANTHER" id="PTHR13370:SF3">
    <property type="entry name" value="TRNA (GUANINE(10)-N2)-METHYLTRANSFERASE HOMOLOG"/>
    <property type="match status" value="1"/>
</dbReference>
<evidence type="ECO:0000256" key="5">
    <source>
        <dbReference type="ARBA" id="ARBA00022691"/>
    </source>
</evidence>
<evidence type="ECO:0000256" key="1">
    <source>
        <dbReference type="ARBA" id="ARBA00006594"/>
    </source>
</evidence>
<evidence type="ECO:0000313" key="8">
    <source>
        <dbReference type="EMBL" id="MBT2917731.1"/>
    </source>
</evidence>
<gene>
    <name evidence="8" type="ORF">PL14_03415</name>
</gene>
<dbReference type="Pfam" id="PF01555">
    <property type="entry name" value="N6_N4_Mtase"/>
    <property type="match status" value="1"/>
</dbReference>
<dbReference type="InterPro" id="IPR029063">
    <property type="entry name" value="SAM-dependent_MTases_sf"/>
</dbReference>
<accession>A0ABD4QR80</accession>
<keyword evidence="5" id="KW-0949">S-adenosyl-L-methionine</keyword>
<dbReference type="AlphaFoldDB" id="A0ABD4QR80"/>
<feature type="domain" description="DNA methylase N-4/N-6" evidence="7">
    <location>
        <begin position="96"/>
        <end position="379"/>
    </location>
</feature>
<evidence type="ECO:0000256" key="3">
    <source>
        <dbReference type="ARBA" id="ARBA00022603"/>
    </source>
</evidence>
<dbReference type="InterPro" id="IPR002941">
    <property type="entry name" value="DNA_methylase_N4/N6"/>
</dbReference>
<evidence type="ECO:0000256" key="6">
    <source>
        <dbReference type="ARBA" id="ARBA00047942"/>
    </source>
</evidence>
<reference evidence="8 9" key="1">
    <citation type="journal article" date="2017" name="J. Fish Dis.">
        <title>Comparative assessment of Vibrio virulence in marine fish larvae.</title>
        <authorList>
            <person name="Ronneseth A."/>
            <person name="Castillo D."/>
            <person name="D'Alvise P."/>
            <person name="Tonnesen O."/>
            <person name="Haugland G."/>
            <person name="Grotkjaer T."/>
            <person name="Engell-Sorensen K."/>
            <person name="Norremark L."/>
            <person name="Bergh O."/>
            <person name="Wergeland H.I."/>
            <person name="Gram L."/>
        </authorList>
    </citation>
    <scope>NUCLEOTIDE SEQUENCE [LARGE SCALE GENOMIC DNA]</scope>
    <source>
        <strain evidence="8 9">90-11-286</strain>
    </source>
</reference>
<dbReference type="EC" id="2.1.1.72" evidence="2"/>
<comment type="catalytic activity">
    <reaction evidence="6">
        <text>a 2'-deoxyadenosine in DNA + S-adenosyl-L-methionine = an N(6)-methyl-2'-deoxyadenosine in DNA + S-adenosyl-L-homocysteine + H(+)</text>
        <dbReference type="Rhea" id="RHEA:15197"/>
        <dbReference type="Rhea" id="RHEA-COMP:12418"/>
        <dbReference type="Rhea" id="RHEA-COMP:12419"/>
        <dbReference type="ChEBI" id="CHEBI:15378"/>
        <dbReference type="ChEBI" id="CHEBI:57856"/>
        <dbReference type="ChEBI" id="CHEBI:59789"/>
        <dbReference type="ChEBI" id="CHEBI:90615"/>
        <dbReference type="ChEBI" id="CHEBI:90616"/>
        <dbReference type="EC" id="2.1.1.72"/>
    </reaction>
</comment>
<comment type="caution">
    <text evidence="8">The sequence shown here is derived from an EMBL/GenBank/DDBJ whole genome shotgun (WGS) entry which is preliminary data.</text>
</comment>
<dbReference type="RefSeq" id="WP_064626723.1">
    <property type="nucleotide sequence ID" value="NZ_JAHGUI010000011.1"/>
</dbReference>
<keyword evidence="3" id="KW-0489">Methyltransferase</keyword>
<evidence type="ECO:0000256" key="2">
    <source>
        <dbReference type="ARBA" id="ARBA00011900"/>
    </source>
</evidence>
<name>A0ABD4QR80_VIBAN</name>
<protein>
    <recommendedName>
        <fullName evidence="2">site-specific DNA-methyltransferase (adenine-specific)</fullName>
        <ecNumber evidence="2">2.1.1.72</ecNumber>
    </recommendedName>
</protein>
<dbReference type="PROSITE" id="PS00092">
    <property type="entry name" value="N6_MTASE"/>
    <property type="match status" value="1"/>
</dbReference>
<dbReference type="EMBL" id="JAHGUI010000011">
    <property type="protein sequence ID" value="MBT2917731.1"/>
    <property type="molecule type" value="Genomic_DNA"/>
</dbReference>
<evidence type="ECO:0000259" key="7">
    <source>
        <dbReference type="Pfam" id="PF01555"/>
    </source>
</evidence>
<dbReference type="InterPro" id="IPR002052">
    <property type="entry name" value="DNA_methylase_N6_adenine_CS"/>
</dbReference>
<evidence type="ECO:0000256" key="4">
    <source>
        <dbReference type="ARBA" id="ARBA00022679"/>
    </source>
</evidence>
<dbReference type="SUPFAM" id="SSF53335">
    <property type="entry name" value="S-adenosyl-L-methionine-dependent methyltransferases"/>
    <property type="match status" value="1"/>
</dbReference>
<keyword evidence="4" id="KW-0808">Transferase</keyword>
<dbReference type="Proteomes" id="UP000078309">
    <property type="component" value="Unassembled WGS sequence"/>
</dbReference>
<sequence length="446" mass="51189">MATGIVKGEKLGDDALLADSARSEPFPLPSNKDSFELKYPNKLSKEEILGDVTHEYSLVNTQGEVSPQADINTNAFLLADNFYGLKKLIESHTKKVSLIYLDPPYGTGKDFQSRALKHAYKDVFGTASWVEFMRRRLILMRELLTDNGSIYVHIGHQMLFHLKLVMDEVFGENNFRNMIVRKKCSSKNYTKNQYPNLNDYILFYSKTDSYIWNQPCLPATEEWINKEYTKSDEKGRFKLVPIHAPGIRNGETGKPWKGMNPPKGKHWQLTPDKLDELDENGEIHWSKNGNPRRKVYLPQNKQRPLTDYWDQYRDAHHQSIRITGYPTEKNLDMLKMIISASSNEGDIVLDPFNGSGTTIHAANDLGRSWIGIDQSFTAAEATLKRLRHGLEEMGDYVNRKGIDRTNDMFNSEPPPLPISYLATFDFYVDSDVLKKHYNEVQLLAKI</sequence>
<dbReference type="Gene3D" id="3.40.50.150">
    <property type="entry name" value="Vaccinia Virus protein VP39"/>
    <property type="match status" value="1"/>
</dbReference>
<comment type="similarity">
    <text evidence="1">Belongs to the N(4)/N(6)-methyltransferase family.</text>
</comment>
<dbReference type="GO" id="GO:0009007">
    <property type="term" value="F:site-specific DNA-methyltransferase (adenine-specific) activity"/>
    <property type="evidence" value="ECO:0007669"/>
    <property type="project" value="UniProtKB-EC"/>
</dbReference>
<dbReference type="InterPro" id="IPR002295">
    <property type="entry name" value="N4/N6-MTase_EcoPI_Mod-like"/>
</dbReference>